<keyword evidence="2" id="KW-0012">Acyltransferase</keyword>
<dbReference type="EC" id="2.3.1.-" evidence="2"/>
<dbReference type="Pfam" id="PF08445">
    <property type="entry name" value="FR47"/>
    <property type="match status" value="1"/>
</dbReference>
<organism evidence="2 3">
    <name type="scientific">Sphingomonas oryzagri</name>
    <dbReference type="NCBI Taxonomy" id="3042314"/>
    <lineage>
        <taxon>Bacteria</taxon>
        <taxon>Pseudomonadati</taxon>
        <taxon>Pseudomonadota</taxon>
        <taxon>Alphaproteobacteria</taxon>
        <taxon>Sphingomonadales</taxon>
        <taxon>Sphingomonadaceae</taxon>
        <taxon>Sphingomonas</taxon>
    </lineage>
</organism>
<comment type="caution">
    <text evidence="2">The sequence shown here is derived from an EMBL/GenBank/DDBJ whole genome shotgun (WGS) entry which is preliminary data.</text>
</comment>
<dbReference type="InterPro" id="IPR016181">
    <property type="entry name" value="Acyl_CoA_acyltransferase"/>
</dbReference>
<evidence type="ECO:0000313" key="3">
    <source>
        <dbReference type="Proteomes" id="UP001160625"/>
    </source>
</evidence>
<dbReference type="EMBL" id="JARYGZ010000001">
    <property type="protein sequence ID" value="MDH7637171.1"/>
    <property type="molecule type" value="Genomic_DNA"/>
</dbReference>
<dbReference type="SUPFAM" id="SSF55729">
    <property type="entry name" value="Acyl-CoA N-acyltransferases (Nat)"/>
    <property type="match status" value="1"/>
</dbReference>
<dbReference type="InterPro" id="IPR000182">
    <property type="entry name" value="GNAT_dom"/>
</dbReference>
<gene>
    <name evidence="2" type="ORF">QGN17_00375</name>
</gene>
<evidence type="ECO:0000313" key="2">
    <source>
        <dbReference type="EMBL" id="MDH7637171.1"/>
    </source>
</evidence>
<proteinExistence type="predicted"/>
<reference evidence="2" key="1">
    <citation type="submission" date="2023-04" db="EMBL/GenBank/DDBJ databases">
        <title>Sphingomonas sp. MAHUQ-71 isolated from rice field.</title>
        <authorList>
            <person name="Huq M.A."/>
        </authorList>
    </citation>
    <scope>NUCLEOTIDE SEQUENCE</scope>
    <source>
        <strain evidence="2">MAHUQ-71</strain>
    </source>
</reference>
<protein>
    <submittedName>
        <fullName evidence="2">GNAT family N-acetyltransferase</fullName>
        <ecNumber evidence="2">2.3.1.-</ecNumber>
    </submittedName>
</protein>
<dbReference type="InterPro" id="IPR013653">
    <property type="entry name" value="GCN5-like_dom"/>
</dbReference>
<dbReference type="RefSeq" id="WP_281042536.1">
    <property type="nucleotide sequence ID" value="NZ_JARYGZ010000001.1"/>
</dbReference>
<keyword evidence="2" id="KW-0808">Transferase</keyword>
<name>A0ABT6MW53_9SPHN</name>
<dbReference type="Proteomes" id="UP001160625">
    <property type="component" value="Unassembled WGS sequence"/>
</dbReference>
<evidence type="ECO:0000259" key="1">
    <source>
        <dbReference type="PROSITE" id="PS51186"/>
    </source>
</evidence>
<sequence length="227" mass="24560">MNAHPLDRPAWSALTGGWAHLAHGDDRAWRIEPDHGPFAATADFTPENIDALRSLPGAEGELWLVETAPLPALPGLTVLREADITQMVAGTISSGEPDFEVEELGEADAAEMLALATLTRPGPFLVKTHRLGRFIGVKQSGCLVAMAGERMRMPGFAEVSGVCTHPDHRGKGYAAGLMRLVARRMLAQGEMPFLHAYAANEGAVRLYDTLGFRIRRTVRLTVVTTRA</sequence>
<keyword evidence="3" id="KW-1185">Reference proteome</keyword>
<dbReference type="Gene3D" id="3.40.630.30">
    <property type="match status" value="1"/>
</dbReference>
<dbReference type="CDD" id="cd04301">
    <property type="entry name" value="NAT_SF"/>
    <property type="match status" value="1"/>
</dbReference>
<dbReference type="GO" id="GO:0016746">
    <property type="term" value="F:acyltransferase activity"/>
    <property type="evidence" value="ECO:0007669"/>
    <property type="project" value="UniProtKB-KW"/>
</dbReference>
<feature type="domain" description="N-acetyltransferase" evidence="1">
    <location>
        <begin position="99"/>
        <end position="227"/>
    </location>
</feature>
<dbReference type="PROSITE" id="PS51186">
    <property type="entry name" value="GNAT"/>
    <property type="match status" value="1"/>
</dbReference>
<accession>A0ABT6MW53</accession>